<dbReference type="AlphaFoldDB" id="A0A9N7R5W1"/>
<evidence type="ECO:0000256" key="11">
    <source>
        <dbReference type="ARBA" id="ARBA00047928"/>
    </source>
</evidence>
<evidence type="ECO:0000256" key="2">
    <source>
        <dbReference type="ARBA" id="ARBA00005184"/>
    </source>
</evidence>
<dbReference type="InterPro" id="IPR035513">
    <property type="entry name" value="Invertase/methylesterase_inhib"/>
</dbReference>
<evidence type="ECO:0000256" key="8">
    <source>
        <dbReference type="ARBA" id="ARBA00022801"/>
    </source>
</evidence>
<evidence type="ECO:0000256" key="12">
    <source>
        <dbReference type="PROSITE-ProRule" id="PRU10040"/>
    </source>
</evidence>
<evidence type="ECO:0000256" key="15">
    <source>
        <dbReference type="SAM" id="Phobius"/>
    </source>
</evidence>
<evidence type="ECO:0000256" key="7">
    <source>
        <dbReference type="ARBA" id="ARBA00022525"/>
    </source>
</evidence>
<keyword evidence="6" id="KW-0134">Cell wall</keyword>
<dbReference type="PROSITE" id="PS00503">
    <property type="entry name" value="PECTINESTERASE_2"/>
    <property type="match status" value="1"/>
</dbReference>
<evidence type="ECO:0000256" key="9">
    <source>
        <dbReference type="ARBA" id="ARBA00023085"/>
    </source>
</evidence>
<dbReference type="Pfam" id="PF01095">
    <property type="entry name" value="Pectinesterase"/>
    <property type="match status" value="1"/>
</dbReference>
<comment type="similarity">
    <text evidence="3">In the N-terminal section; belongs to the PMEI family.</text>
</comment>
<evidence type="ECO:0000313" key="18">
    <source>
        <dbReference type="Proteomes" id="UP001153555"/>
    </source>
</evidence>
<dbReference type="FunFam" id="2.160.20.10:FF:000001">
    <property type="entry name" value="Pectinesterase"/>
    <property type="match status" value="1"/>
</dbReference>
<proteinExistence type="inferred from homology"/>
<gene>
    <name evidence="17" type="ORF">SHERM_13552</name>
</gene>
<dbReference type="InterPro" id="IPR033131">
    <property type="entry name" value="Pectinesterase_Asp_AS"/>
</dbReference>
<dbReference type="Proteomes" id="UP001153555">
    <property type="component" value="Unassembled WGS sequence"/>
</dbReference>
<keyword evidence="15" id="KW-0472">Membrane</keyword>
<keyword evidence="18" id="KW-1185">Reference proteome</keyword>
<dbReference type="InterPro" id="IPR012334">
    <property type="entry name" value="Pectin_lyas_fold"/>
</dbReference>
<evidence type="ECO:0000256" key="3">
    <source>
        <dbReference type="ARBA" id="ARBA00006027"/>
    </source>
</evidence>
<dbReference type="InterPro" id="IPR000070">
    <property type="entry name" value="Pectinesterase_cat"/>
</dbReference>
<dbReference type="InterPro" id="IPR006501">
    <property type="entry name" value="Pectinesterase_inhib_dom"/>
</dbReference>
<evidence type="ECO:0000256" key="1">
    <source>
        <dbReference type="ARBA" id="ARBA00004191"/>
    </source>
</evidence>
<keyword evidence="9 13" id="KW-0063">Aspartyl esterase</keyword>
<feature type="active site" evidence="12">
    <location>
        <position position="427"/>
    </location>
</feature>
<evidence type="ECO:0000256" key="10">
    <source>
        <dbReference type="ARBA" id="ARBA00023316"/>
    </source>
</evidence>
<dbReference type="PANTHER" id="PTHR31707">
    <property type="entry name" value="PECTINESTERASE"/>
    <property type="match status" value="1"/>
</dbReference>
<dbReference type="InterPro" id="IPR011050">
    <property type="entry name" value="Pectin_lyase_fold/virulence"/>
</dbReference>
<reference evidence="17" key="1">
    <citation type="submission" date="2019-12" db="EMBL/GenBank/DDBJ databases">
        <authorList>
            <person name="Scholes J."/>
        </authorList>
    </citation>
    <scope>NUCLEOTIDE SEQUENCE</scope>
</reference>
<feature type="domain" description="Pectinesterase inhibitor" evidence="16">
    <location>
        <begin position="71"/>
        <end position="221"/>
    </location>
</feature>
<evidence type="ECO:0000259" key="16">
    <source>
        <dbReference type="SMART" id="SM00856"/>
    </source>
</evidence>
<evidence type="ECO:0000256" key="6">
    <source>
        <dbReference type="ARBA" id="ARBA00022512"/>
    </source>
</evidence>
<protein>
    <recommendedName>
        <fullName evidence="5 13">Pectinesterase</fullName>
        <ecNumber evidence="5 13">3.1.1.11</ecNumber>
    </recommendedName>
</protein>
<comment type="subcellular location">
    <subcellularLocation>
        <location evidence="1">Secreted</location>
        <location evidence="1">Cell wall</location>
    </subcellularLocation>
</comment>
<keyword evidence="7" id="KW-0964">Secreted</keyword>
<dbReference type="Gene3D" id="1.20.140.40">
    <property type="entry name" value="Invertase/pectin methylesterase inhibitor family protein"/>
    <property type="match status" value="1"/>
</dbReference>
<keyword evidence="15" id="KW-1133">Transmembrane helix</keyword>
<evidence type="ECO:0000256" key="4">
    <source>
        <dbReference type="ARBA" id="ARBA00007786"/>
    </source>
</evidence>
<evidence type="ECO:0000256" key="13">
    <source>
        <dbReference type="RuleBase" id="RU000589"/>
    </source>
</evidence>
<name>A0A9N7R5W1_STRHE</name>
<dbReference type="Pfam" id="PF04043">
    <property type="entry name" value="PMEI"/>
    <property type="match status" value="1"/>
</dbReference>
<comment type="similarity">
    <text evidence="4">In the C-terminal section; belongs to the pectinesterase family.</text>
</comment>
<dbReference type="SUPFAM" id="SSF51126">
    <property type="entry name" value="Pectin lyase-like"/>
    <property type="match status" value="1"/>
</dbReference>
<comment type="catalytic activity">
    <reaction evidence="11 13">
        <text>[(1-&gt;4)-alpha-D-galacturonosyl methyl ester](n) + n H2O = [(1-&gt;4)-alpha-D-galacturonosyl](n) + n methanol + n H(+)</text>
        <dbReference type="Rhea" id="RHEA:22380"/>
        <dbReference type="Rhea" id="RHEA-COMP:14570"/>
        <dbReference type="Rhea" id="RHEA-COMP:14573"/>
        <dbReference type="ChEBI" id="CHEBI:15377"/>
        <dbReference type="ChEBI" id="CHEBI:15378"/>
        <dbReference type="ChEBI" id="CHEBI:17790"/>
        <dbReference type="ChEBI" id="CHEBI:140522"/>
        <dbReference type="ChEBI" id="CHEBI:140523"/>
        <dbReference type="EC" id="3.1.1.11"/>
    </reaction>
</comment>
<feature type="transmembrane region" description="Helical" evidence="15">
    <location>
        <begin position="34"/>
        <end position="55"/>
    </location>
</feature>
<dbReference type="Gene3D" id="2.160.20.10">
    <property type="entry name" value="Single-stranded right-handed beta-helix, Pectin lyase-like"/>
    <property type="match status" value="1"/>
</dbReference>
<dbReference type="GO" id="GO:0045490">
    <property type="term" value="P:pectin catabolic process"/>
    <property type="evidence" value="ECO:0007669"/>
    <property type="project" value="UniProtKB-UniRule"/>
</dbReference>
<sequence>MEYGRLGYPEPGSLGSSFRSEAPTPPNRTKIKSLLILAALLIAAAACAAAVAVSIRSRDGSSGAPRLHGLRPSEAVSRACGLTSYPSLCLSSLAEFPGAAAASSPLEIVHISVNLTLQKFGGALYAASEISHLEMDPRVRSAYEACIELLDDSVDLLSRSLAHVAGGRDQDVMTWLSASLTNHDTCEEGFEELGGDGGEVKGKMSARLRDLSELVSNCLAIYAQIAGGGDFSGIPVNNRRRRLLWGGEGAARGGFPSWVSRRDRRLLDAPPAAIRADVVVSKDGNGTCRTVEEAINLAPENSNRRFIIYVRTGRYEEKILKVGRKKTNIMFIGDGKGKTVISGGKSVYDNMTTFHTASFAATGNGLILKGITFENWAGARNHQAVALRVGSDHAVVYQCNIIGYQDTLYVHSQRQFYRECDIYGTVDFIFGNAAVVFQSCNIHARKPLPLQKNTITAQNRKDPNQNTGISIHNCSLVAEPDLRANKSAYPTYLGRPWKLYSRTVYMMTNMGDHIHPRGWLEWNQTFALDTLYYGEYKNYGPGGAIGQRVNWTGYHVITAAAEANKFTVGQFLSGSSWLPSTGVAYQGGLGIAN</sequence>
<dbReference type="OrthoDB" id="2019149at2759"/>
<dbReference type="SMART" id="SM00856">
    <property type="entry name" value="PMEI"/>
    <property type="match status" value="1"/>
</dbReference>
<evidence type="ECO:0000256" key="14">
    <source>
        <dbReference type="SAM" id="MobiDB-lite"/>
    </source>
</evidence>
<keyword evidence="10" id="KW-0961">Cell wall biogenesis/degradation</keyword>
<dbReference type="NCBIfam" id="TIGR01614">
    <property type="entry name" value="PME_inhib"/>
    <property type="match status" value="1"/>
</dbReference>
<evidence type="ECO:0000256" key="5">
    <source>
        <dbReference type="ARBA" id="ARBA00013229"/>
    </source>
</evidence>
<dbReference type="GO" id="GO:0030599">
    <property type="term" value="F:pectinesterase activity"/>
    <property type="evidence" value="ECO:0007669"/>
    <property type="project" value="UniProtKB-UniRule"/>
</dbReference>
<accession>A0A9N7R5W1</accession>
<dbReference type="CDD" id="cd15798">
    <property type="entry name" value="PMEI-like_3"/>
    <property type="match status" value="1"/>
</dbReference>
<dbReference type="SUPFAM" id="SSF101148">
    <property type="entry name" value="Plant invertase/pectin methylesterase inhibitor"/>
    <property type="match status" value="1"/>
</dbReference>
<comment type="pathway">
    <text evidence="2 13">Glycan metabolism; pectin degradation; 2-dehydro-3-deoxy-D-gluconate from pectin: step 1/5.</text>
</comment>
<keyword evidence="8 13" id="KW-0378">Hydrolase</keyword>
<comment type="caution">
    <text evidence="17">The sequence shown here is derived from an EMBL/GenBank/DDBJ whole genome shotgun (WGS) entry which is preliminary data.</text>
</comment>
<dbReference type="EMBL" id="CACSLK010011299">
    <property type="protein sequence ID" value="CAA0812993.1"/>
    <property type="molecule type" value="Genomic_DNA"/>
</dbReference>
<dbReference type="GO" id="GO:0004857">
    <property type="term" value="F:enzyme inhibitor activity"/>
    <property type="evidence" value="ECO:0007669"/>
    <property type="project" value="InterPro"/>
</dbReference>
<feature type="region of interest" description="Disordered" evidence="14">
    <location>
        <begin position="1"/>
        <end position="25"/>
    </location>
</feature>
<organism evidence="17 18">
    <name type="scientific">Striga hermonthica</name>
    <name type="common">Purple witchweed</name>
    <name type="synonym">Buchnera hermonthica</name>
    <dbReference type="NCBI Taxonomy" id="68872"/>
    <lineage>
        <taxon>Eukaryota</taxon>
        <taxon>Viridiplantae</taxon>
        <taxon>Streptophyta</taxon>
        <taxon>Embryophyta</taxon>
        <taxon>Tracheophyta</taxon>
        <taxon>Spermatophyta</taxon>
        <taxon>Magnoliopsida</taxon>
        <taxon>eudicotyledons</taxon>
        <taxon>Gunneridae</taxon>
        <taxon>Pentapetalae</taxon>
        <taxon>asterids</taxon>
        <taxon>lamiids</taxon>
        <taxon>Lamiales</taxon>
        <taxon>Orobanchaceae</taxon>
        <taxon>Buchnereae</taxon>
        <taxon>Striga</taxon>
    </lineage>
</organism>
<dbReference type="GO" id="GO:0042545">
    <property type="term" value="P:cell wall modification"/>
    <property type="evidence" value="ECO:0007669"/>
    <property type="project" value="UniProtKB-UniRule"/>
</dbReference>
<keyword evidence="15" id="KW-0812">Transmembrane</keyword>
<evidence type="ECO:0000313" key="17">
    <source>
        <dbReference type="EMBL" id="CAA0812993.1"/>
    </source>
</evidence>
<dbReference type="EC" id="3.1.1.11" evidence="5 13"/>